<evidence type="ECO:0000313" key="7">
    <source>
        <dbReference type="Proteomes" id="UP000248333"/>
    </source>
</evidence>
<evidence type="ECO:0000256" key="1">
    <source>
        <dbReference type="ARBA" id="ARBA00001947"/>
    </source>
</evidence>
<comment type="cofactor">
    <cofactor evidence="1">
        <name>Zn(2+)</name>
        <dbReference type="ChEBI" id="CHEBI:29105"/>
    </cofactor>
</comment>
<gene>
    <name evidence="6" type="ORF">C7C45_31190</name>
</gene>
<dbReference type="CDD" id="cd06262">
    <property type="entry name" value="metallo-hydrolase-like_MBL-fold"/>
    <property type="match status" value="1"/>
</dbReference>
<dbReference type="SMART" id="SM00849">
    <property type="entry name" value="Lactamase_B"/>
    <property type="match status" value="1"/>
</dbReference>
<dbReference type="Pfam" id="PF00753">
    <property type="entry name" value="Lactamase_B"/>
    <property type="match status" value="1"/>
</dbReference>
<evidence type="ECO:0000259" key="5">
    <source>
        <dbReference type="SMART" id="SM00849"/>
    </source>
</evidence>
<comment type="caution">
    <text evidence="6">The sequence shown here is derived from an EMBL/GenBank/DDBJ whole genome shotgun (WGS) entry which is preliminary data.</text>
</comment>
<dbReference type="InterPro" id="IPR036866">
    <property type="entry name" value="RibonucZ/Hydroxyglut_hydro"/>
</dbReference>
<evidence type="ECO:0000256" key="3">
    <source>
        <dbReference type="ARBA" id="ARBA00022801"/>
    </source>
</evidence>
<dbReference type="PANTHER" id="PTHR46233">
    <property type="entry name" value="HYDROXYACYLGLUTATHIONE HYDROLASE GLOC"/>
    <property type="match status" value="1"/>
</dbReference>
<evidence type="ECO:0000256" key="4">
    <source>
        <dbReference type="ARBA" id="ARBA00022833"/>
    </source>
</evidence>
<dbReference type="InterPro" id="IPR051453">
    <property type="entry name" value="MBL_Glyoxalase_II"/>
</dbReference>
<evidence type="ECO:0000313" key="6">
    <source>
        <dbReference type="EMBL" id="PYC63887.1"/>
    </source>
</evidence>
<name>A0A318NC93_9ACTN</name>
<protein>
    <submittedName>
        <fullName evidence="6">MBL fold metallo-hydrolase</fullName>
    </submittedName>
</protein>
<dbReference type="Proteomes" id="UP000248333">
    <property type="component" value="Unassembled WGS sequence"/>
</dbReference>
<dbReference type="InterPro" id="IPR001279">
    <property type="entry name" value="Metallo-B-lactamas"/>
</dbReference>
<sequence length="224" mass="23306">MLLLSFPAGGFGTNCYVLAAEPGGPCLIVDPGQAATAPLLRLLAEHRLDPAVVLLTHGHMDHSWCARELCADTGAPVLVHAADRFMLADPAAPLPASFPGHLLAGYPETEPERLTLLEGSADLEQAGLRVRAHHSPGHTAGSTMFRVDPVRDGDPSLLFTGDTLLADRLGDTGLPGGSQARLESSLRRVCGPLDDNTMLLPGHGPATALGTARRTLPLLGSAAV</sequence>
<evidence type="ECO:0000256" key="2">
    <source>
        <dbReference type="ARBA" id="ARBA00022723"/>
    </source>
</evidence>
<reference evidence="6 7" key="1">
    <citation type="submission" date="2018-03" db="EMBL/GenBank/DDBJ databases">
        <title>Bioinformatic expansion and discovery of thiopeptide antibiotics.</title>
        <authorList>
            <person name="Schwalen C.J."/>
            <person name="Hudson G.A."/>
            <person name="Mitchell D.A."/>
        </authorList>
    </citation>
    <scope>NUCLEOTIDE SEQUENCE [LARGE SCALE GENOMIC DNA]</scope>
    <source>
        <strain evidence="6 7">NRRL 8041</strain>
    </source>
</reference>
<dbReference type="GO" id="GO:0046872">
    <property type="term" value="F:metal ion binding"/>
    <property type="evidence" value="ECO:0007669"/>
    <property type="project" value="UniProtKB-KW"/>
</dbReference>
<keyword evidence="2" id="KW-0479">Metal-binding</keyword>
<keyword evidence="3 6" id="KW-0378">Hydrolase</keyword>
<dbReference type="SUPFAM" id="SSF56281">
    <property type="entry name" value="Metallo-hydrolase/oxidoreductase"/>
    <property type="match status" value="1"/>
</dbReference>
<organism evidence="6 7">
    <name type="scientific">Micromonospora arborensis</name>
    <dbReference type="NCBI Taxonomy" id="2116518"/>
    <lineage>
        <taxon>Bacteria</taxon>
        <taxon>Bacillati</taxon>
        <taxon>Actinomycetota</taxon>
        <taxon>Actinomycetes</taxon>
        <taxon>Micromonosporales</taxon>
        <taxon>Micromonosporaceae</taxon>
        <taxon>Micromonospora</taxon>
    </lineage>
</organism>
<dbReference type="OrthoDB" id="9802991at2"/>
<dbReference type="AlphaFoldDB" id="A0A318NC93"/>
<accession>A0A318NC93</accession>
<dbReference type="PANTHER" id="PTHR46233:SF3">
    <property type="entry name" value="HYDROXYACYLGLUTATHIONE HYDROLASE GLOC"/>
    <property type="match status" value="1"/>
</dbReference>
<proteinExistence type="predicted"/>
<dbReference type="GO" id="GO:0016787">
    <property type="term" value="F:hydrolase activity"/>
    <property type="evidence" value="ECO:0007669"/>
    <property type="project" value="UniProtKB-KW"/>
</dbReference>
<dbReference type="EMBL" id="PYBV01000058">
    <property type="protein sequence ID" value="PYC63887.1"/>
    <property type="molecule type" value="Genomic_DNA"/>
</dbReference>
<keyword evidence="4" id="KW-0862">Zinc</keyword>
<dbReference type="RefSeq" id="WP_110568192.1">
    <property type="nucleotide sequence ID" value="NZ_PYBV01000058.1"/>
</dbReference>
<feature type="domain" description="Metallo-beta-lactamase" evidence="5">
    <location>
        <begin position="12"/>
        <end position="203"/>
    </location>
</feature>
<dbReference type="Gene3D" id="3.60.15.10">
    <property type="entry name" value="Ribonuclease Z/Hydroxyacylglutathione hydrolase-like"/>
    <property type="match status" value="1"/>
</dbReference>
<keyword evidence="7" id="KW-1185">Reference proteome</keyword>